<dbReference type="AlphaFoldDB" id="A0A366EHM7"/>
<dbReference type="Proteomes" id="UP000252254">
    <property type="component" value="Unassembled WGS sequence"/>
</dbReference>
<keyword evidence="3 10" id="KW-0479">Metal-binding</keyword>
<comment type="function">
    <text evidence="10">One of several proteins that assist in the late maturation steps of the functional core of the 30S ribosomal subunit. Helps release RbfA from mature subunits. May play a role in the assembly of ribosomal proteins into the subunit. Circularly permuted GTPase that catalyzes slow GTP hydrolysis, GTPase activity is stimulated by the 30S ribosomal subunit.</text>
</comment>
<dbReference type="EC" id="3.6.1.-" evidence="10"/>
<feature type="domain" description="CP-type G" evidence="12">
    <location>
        <begin position="57"/>
        <end position="217"/>
    </location>
</feature>
<feature type="binding site" evidence="10">
    <location>
        <position position="246"/>
    </location>
    <ligand>
        <name>Zn(2+)</name>
        <dbReference type="ChEBI" id="CHEBI:29105"/>
    </ligand>
</feature>
<sequence>MKALSGFYYVKSADSVYQCRGRGLFRKKKLSPLVGDIVEFDIQEDNDGYITSIHERKNELRRPAVANVDQAIIVVSAKEPSFSTLLLDRFLVLVEANDIQPIIFISKMDKVSTEELQEITTYQEAYQAIGYQVETLSVEKEIDLNKMAPYFSDKISVIAGQSGVGKSSLLNKLNPALSIETNDISLSLGRGKHTTRHVELVAIGEGLVADTPGFSSLEFDALALEGLSACFPEMAARQQDCKFRGCMHVNEPKCAVKQAVEVNEIAPFRYEHYLQFYQEIQNRKPRY</sequence>
<comment type="caution">
    <text evidence="13">The sequence shown here is derived from an EMBL/GenBank/DDBJ whole genome shotgun (WGS) entry which is preliminary data.</text>
</comment>
<evidence type="ECO:0000256" key="10">
    <source>
        <dbReference type="HAMAP-Rule" id="MF_01820"/>
    </source>
</evidence>
<dbReference type="Gene3D" id="3.40.50.300">
    <property type="entry name" value="P-loop containing nucleotide triphosphate hydrolases"/>
    <property type="match status" value="1"/>
</dbReference>
<evidence type="ECO:0000256" key="5">
    <source>
        <dbReference type="ARBA" id="ARBA00022741"/>
    </source>
</evidence>
<dbReference type="Pfam" id="PF03193">
    <property type="entry name" value="RsgA_GTPase"/>
    <property type="match status" value="1"/>
</dbReference>
<organism evidence="13 14">
    <name type="scientific">Paraliobacillus ryukyuensis</name>
    <dbReference type="NCBI Taxonomy" id="200904"/>
    <lineage>
        <taxon>Bacteria</taxon>
        <taxon>Bacillati</taxon>
        <taxon>Bacillota</taxon>
        <taxon>Bacilli</taxon>
        <taxon>Bacillales</taxon>
        <taxon>Bacillaceae</taxon>
        <taxon>Paraliobacillus</taxon>
    </lineage>
</organism>
<dbReference type="CDD" id="cd04466">
    <property type="entry name" value="S1_YloQ_GTPase"/>
    <property type="match status" value="1"/>
</dbReference>
<name>A0A366EHM7_9BACI</name>
<dbReference type="GO" id="GO:0046872">
    <property type="term" value="F:metal ion binding"/>
    <property type="evidence" value="ECO:0007669"/>
    <property type="project" value="UniProtKB-KW"/>
</dbReference>
<evidence type="ECO:0000256" key="9">
    <source>
        <dbReference type="ARBA" id="ARBA00023134"/>
    </source>
</evidence>
<evidence type="ECO:0000256" key="8">
    <source>
        <dbReference type="ARBA" id="ARBA00022884"/>
    </source>
</evidence>
<dbReference type="HAMAP" id="MF_01820">
    <property type="entry name" value="GTPase_RsgA"/>
    <property type="match status" value="1"/>
</dbReference>
<keyword evidence="1 10" id="KW-0963">Cytoplasm</keyword>
<comment type="similarity">
    <text evidence="10">Belongs to the TRAFAC class YlqF/YawG GTPase family. RsgA subfamily.</text>
</comment>
<dbReference type="InterPro" id="IPR027417">
    <property type="entry name" value="P-loop_NTPase"/>
</dbReference>
<evidence type="ECO:0000256" key="6">
    <source>
        <dbReference type="ARBA" id="ARBA00022801"/>
    </source>
</evidence>
<dbReference type="SUPFAM" id="SSF52540">
    <property type="entry name" value="P-loop containing nucleoside triphosphate hydrolases"/>
    <property type="match status" value="1"/>
</dbReference>
<dbReference type="InterPro" id="IPR031944">
    <property type="entry name" value="RsgA_N"/>
</dbReference>
<keyword evidence="8 10" id="KW-0694">RNA-binding</keyword>
<keyword evidence="4 10" id="KW-0699">rRNA-binding</keyword>
<keyword evidence="2 10" id="KW-0690">Ribosome biogenesis</keyword>
<dbReference type="GO" id="GO:0003924">
    <property type="term" value="F:GTPase activity"/>
    <property type="evidence" value="ECO:0007669"/>
    <property type="project" value="UniProtKB-UniRule"/>
</dbReference>
<feature type="binding site" evidence="10">
    <location>
        <begin position="160"/>
        <end position="168"/>
    </location>
    <ligand>
        <name>GTP</name>
        <dbReference type="ChEBI" id="CHEBI:37565"/>
    </ligand>
</feature>
<dbReference type="STRING" id="200904.GCA_900168775_01524"/>
<reference evidence="13 14" key="1">
    <citation type="submission" date="2018-06" db="EMBL/GenBank/DDBJ databases">
        <title>Genomic Encyclopedia of Type Strains, Phase IV (KMG-IV): sequencing the most valuable type-strain genomes for metagenomic binning, comparative biology and taxonomic classification.</title>
        <authorList>
            <person name="Goeker M."/>
        </authorList>
    </citation>
    <scope>NUCLEOTIDE SEQUENCE [LARGE SCALE GENOMIC DNA]</scope>
    <source>
        <strain evidence="13 14">DSM 15140</strain>
    </source>
</reference>
<evidence type="ECO:0000259" key="12">
    <source>
        <dbReference type="PROSITE" id="PS51721"/>
    </source>
</evidence>
<dbReference type="PROSITE" id="PS51721">
    <property type="entry name" value="G_CP"/>
    <property type="match status" value="1"/>
</dbReference>
<dbReference type="GO" id="GO:0005737">
    <property type="term" value="C:cytoplasm"/>
    <property type="evidence" value="ECO:0007669"/>
    <property type="project" value="UniProtKB-SubCell"/>
</dbReference>
<dbReference type="CDD" id="cd01854">
    <property type="entry name" value="YjeQ_EngC"/>
    <property type="match status" value="1"/>
</dbReference>
<keyword evidence="5 10" id="KW-0547">Nucleotide-binding</keyword>
<dbReference type="GO" id="GO:0042274">
    <property type="term" value="P:ribosomal small subunit biogenesis"/>
    <property type="evidence" value="ECO:0007669"/>
    <property type="project" value="UniProtKB-UniRule"/>
</dbReference>
<dbReference type="SUPFAM" id="SSF50249">
    <property type="entry name" value="Nucleic acid-binding proteins"/>
    <property type="match status" value="1"/>
</dbReference>
<feature type="binding site" evidence="10">
    <location>
        <position position="254"/>
    </location>
    <ligand>
        <name>Zn(2+)</name>
        <dbReference type="ChEBI" id="CHEBI:29105"/>
    </ligand>
</feature>
<evidence type="ECO:0000256" key="1">
    <source>
        <dbReference type="ARBA" id="ARBA00022490"/>
    </source>
</evidence>
<dbReference type="Gene3D" id="1.10.40.50">
    <property type="entry name" value="Probable gtpase engc, domain 3"/>
    <property type="match status" value="1"/>
</dbReference>
<dbReference type="PANTHER" id="PTHR32120">
    <property type="entry name" value="SMALL RIBOSOMAL SUBUNIT BIOGENESIS GTPASE RSGA"/>
    <property type="match status" value="1"/>
</dbReference>
<dbReference type="Gene3D" id="2.40.50.140">
    <property type="entry name" value="Nucleic acid-binding proteins"/>
    <property type="match status" value="1"/>
</dbReference>
<gene>
    <name evidence="10" type="primary">rsgA</name>
    <name evidence="13" type="ORF">DES48_101587</name>
</gene>
<evidence type="ECO:0000256" key="3">
    <source>
        <dbReference type="ARBA" id="ARBA00022723"/>
    </source>
</evidence>
<accession>A0A366EHM7</accession>
<dbReference type="PROSITE" id="PS50936">
    <property type="entry name" value="ENGC_GTPASE"/>
    <property type="match status" value="1"/>
</dbReference>
<dbReference type="InterPro" id="IPR030378">
    <property type="entry name" value="G_CP_dom"/>
</dbReference>
<evidence type="ECO:0000256" key="7">
    <source>
        <dbReference type="ARBA" id="ARBA00022833"/>
    </source>
</evidence>
<evidence type="ECO:0000313" key="13">
    <source>
        <dbReference type="EMBL" id="RBP01843.1"/>
    </source>
</evidence>
<keyword evidence="6 10" id="KW-0378">Hydrolase</keyword>
<evidence type="ECO:0000256" key="2">
    <source>
        <dbReference type="ARBA" id="ARBA00022517"/>
    </source>
</evidence>
<keyword evidence="14" id="KW-1185">Reference proteome</keyword>
<dbReference type="GO" id="GO:0019843">
    <property type="term" value="F:rRNA binding"/>
    <property type="evidence" value="ECO:0007669"/>
    <property type="project" value="UniProtKB-KW"/>
</dbReference>
<dbReference type="GO" id="GO:0005525">
    <property type="term" value="F:GTP binding"/>
    <property type="evidence" value="ECO:0007669"/>
    <property type="project" value="UniProtKB-UniRule"/>
</dbReference>
<dbReference type="Pfam" id="PF16745">
    <property type="entry name" value="RsgA_N"/>
    <property type="match status" value="1"/>
</dbReference>
<dbReference type="InterPro" id="IPR004881">
    <property type="entry name" value="Ribosome_biogen_GTPase_RsgA"/>
</dbReference>
<comment type="cofactor">
    <cofactor evidence="10">
        <name>Zn(2+)</name>
        <dbReference type="ChEBI" id="CHEBI:29105"/>
    </cofactor>
    <text evidence="10">Binds 1 zinc ion per subunit.</text>
</comment>
<dbReference type="PANTHER" id="PTHR32120:SF11">
    <property type="entry name" value="SMALL RIBOSOMAL SUBUNIT BIOGENESIS GTPASE RSGA 1, MITOCHONDRIAL-RELATED"/>
    <property type="match status" value="1"/>
</dbReference>
<evidence type="ECO:0000259" key="11">
    <source>
        <dbReference type="PROSITE" id="PS50936"/>
    </source>
</evidence>
<dbReference type="NCBIfam" id="TIGR00157">
    <property type="entry name" value="ribosome small subunit-dependent GTPase A"/>
    <property type="match status" value="1"/>
</dbReference>
<comment type="subcellular location">
    <subcellularLocation>
        <location evidence="10">Cytoplasm</location>
    </subcellularLocation>
</comment>
<protein>
    <recommendedName>
        <fullName evidence="10">Small ribosomal subunit biogenesis GTPase RsgA</fullName>
        <ecNumber evidence="10">3.6.1.-</ecNumber>
    </recommendedName>
</protein>
<keyword evidence="9 10" id="KW-0342">GTP-binding</keyword>
<feature type="binding site" evidence="10">
    <location>
        <begin position="106"/>
        <end position="109"/>
    </location>
    <ligand>
        <name>GTP</name>
        <dbReference type="ChEBI" id="CHEBI:37565"/>
    </ligand>
</feature>
<comment type="subunit">
    <text evidence="10">Monomer. Associates with 30S ribosomal subunit, binds 16S rRNA.</text>
</comment>
<dbReference type="InterPro" id="IPR012340">
    <property type="entry name" value="NA-bd_OB-fold"/>
</dbReference>
<dbReference type="EMBL" id="QNRI01000001">
    <property type="protein sequence ID" value="RBP01843.1"/>
    <property type="molecule type" value="Genomic_DNA"/>
</dbReference>
<evidence type="ECO:0000256" key="4">
    <source>
        <dbReference type="ARBA" id="ARBA00022730"/>
    </source>
</evidence>
<feature type="domain" description="EngC GTPase" evidence="11">
    <location>
        <begin position="66"/>
        <end position="215"/>
    </location>
</feature>
<dbReference type="InterPro" id="IPR010914">
    <property type="entry name" value="RsgA_GTPase_dom"/>
</dbReference>
<proteinExistence type="inferred from homology"/>
<feature type="binding site" evidence="10">
    <location>
        <position position="241"/>
    </location>
    <ligand>
        <name>Zn(2+)</name>
        <dbReference type="ChEBI" id="CHEBI:29105"/>
    </ligand>
</feature>
<evidence type="ECO:0000313" key="14">
    <source>
        <dbReference type="Proteomes" id="UP000252254"/>
    </source>
</evidence>
<keyword evidence="7 10" id="KW-0862">Zinc</keyword>
<feature type="binding site" evidence="10">
    <location>
        <position position="248"/>
    </location>
    <ligand>
        <name>Zn(2+)</name>
        <dbReference type="ChEBI" id="CHEBI:29105"/>
    </ligand>
</feature>